<dbReference type="EMBL" id="AVOT02083656">
    <property type="protein sequence ID" value="MBW0569016.1"/>
    <property type="molecule type" value="Genomic_DNA"/>
</dbReference>
<gene>
    <name evidence="2" type="ORF">O181_108731</name>
</gene>
<proteinExistence type="predicted"/>
<comment type="caution">
    <text evidence="2">The sequence shown here is derived from an EMBL/GenBank/DDBJ whole genome shotgun (WGS) entry which is preliminary data.</text>
</comment>
<dbReference type="AlphaFoldDB" id="A0A9Q3PQ94"/>
<evidence type="ECO:0000256" key="1">
    <source>
        <dbReference type="SAM" id="MobiDB-lite"/>
    </source>
</evidence>
<accession>A0A9Q3PQ94</accession>
<reference evidence="2" key="1">
    <citation type="submission" date="2021-03" db="EMBL/GenBank/DDBJ databases">
        <title>Draft genome sequence of rust myrtle Austropuccinia psidii MF-1, a brazilian biotype.</title>
        <authorList>
            <person name="Quecine M.C."/>
            <person name="Pachon D.M.R."/>
            <person name="Bonatelli M.L."/>
            <person name="Correr F.H."/>
            <person name="Franceschini L.M."/>
            <person name="Leite T.F."/>
            <person name="Margarido G.R.A."/>
            <person name="Almeida C.A."/>
            <person name="Ferrarezi J.A."/>
            <person name="Labate C.A."/>
        </authorList>
    </citation>
    <scope>NUCLEOTIDE SEQUENCE</scope>
    <source>
        <strain evidence="2">MF-1</strain>
    </source>
</reference>
<evidence type="ECO:0000313" key="3">
    <source>
        <dbReference type="Proteomes" id="UP000765509"/>
    </source>
</evidence>
<evidence type="ECO:0000313" key="2">
    <source>
        <dbReference type="EMBL" id="MBW0569016.1"/>
    </source>
</evidence>
<sequence length="114" mass="12495">MLTIGLLNHLTNKYLTSLVIDCHIFTIQIKTRLQVTKVISSCPASVTQSPKPTALSSLESSPTNSRNSPKLSPSLFVSETIHQIYTEGATFSFDSTEAKDHSFITSNGWANGFF</sequence>
<keyword evidence="3" id="KW-1185">Reference proteome</keyword>
<protein>
    <submittedName>
        <fullName evidence="2">Uncharacterized protein</fullName>
    </submittedName>
</protein>
<organism evidence="2 3">
    <name type="scientific">Austropuccinia psidii MF-1</name>
    <dbReference type="NCBI Taxonomy" id="1389203"/>
    <lineage>
        <taxon>Eukaryota</taxon>
        <taxon>Fungi</taxon>
        <taxon>Dikarya</taxon>
        <taxon>Basidiomycota</taxon>
        <taxon>Pucciniomycotina</taxon>
        <taxon>Pucciniomycetes</taxon>
        <taxon>Pucciniales</taxon>
        <taxon>Sphaerophragmiaceae</taxon>
        <taxon>Austropuccinia</taxon>
    </lineage>
</organism>
<name>A0A9Q3PQ94_9BASI</name>
<dbReference type="Proteomes" id="UP000765509">
    <property type="component" value="Unassembled WGS sequence"/>
</dbReference>
<feature type="region of interest" description="Disordered" evidence="1">
    <location>
        <begin position="43"/>
        <end position="72"/>
    </location>
</feature>